<reference evidence="2" key="1">
    <citation type="journal article" date="2019" name="Int. J. Syst. Evol. Microbiol.">
        <title>The Global Catalogue of Microorganisms (GCM) 10K type strain sequencing project: providing services to taxonomists for standard genome sequencing and annotation.</title>
        <authorList>
            <consortium name="The Broad Institute Genomics Platform"/>
            <consortium name="The Broad Institute Genome Sequencing Center for Infectious Disease"/>
            <person name="Wu L."/>
            <person name="Ma J."/>
        </authorList>
    </citation>
    <scope>NUCLEOTIDE SEQUENCE [LARGE SCALE GENOMIC DNA]</scope>
    <source>
        <strain evidence="2">JCM 17933</strain>
    </source>
</reference>
<evidence type="ECO:0008006" key="3">
    <source>
        <dbReference type="Google" id="ProtNLM"/>
    </source>
</evidence>
<evidence type="ECO:0000313" key="1">
    <source>
        <dbReference type="EMBL" id="GAA4492477.1"/>
    </source>
</evidence>
<evidence type="ECO:0000313" key="2">
    <source>
        <dbReference type="Proteomes" id="UP001500503"/>
    </source>
</evidence>
<gene>
    <name evidence="1" type="ORF">GCM10023191_028550</name>
</gene>
<proteinExistence type="predicted"/>
<dbReference type="RefSeq" id="WP_345462931.1">
    <property type="nucleotide sequence ID" value="NZ_BAABHF010000017.1"/>
</dbReference>
<sequence>MIAELVDRVLSGDDDAAWELEEATEDDLAALRPHLVRLLDADVYLPERMFRAAGEDVQRAAVARIDMGVTRNFQLFRVLAETRGPVVEAAFVRWLKEPPPGIEAGVLASFLAGSGWDFDDDGRAREICGTTAYGLAPTGTTAPSSDRCPWCGGELWTALDVDTADPRVAGALAHTSWRGRLRIVTCFLCALHGTKYVDVTPDGGAAWSAYTGESPDGRVLVAEPPPRVRLTPGEQLPDLHFADGSALGGRPWWLQDPEYPACPACGKVMAYVGDVAPSDVLANDVAEGAIYLFLHTPCGLAAVVTQND</sequence>
<dbReference type="Proteomes" id="UP001500503">
    <property type="component" value="Unassembled WGS sequence"/>
</dbReference>
<accession>A0ABP8PWD7</accession>
<comment type="caution">
    <text evidence="1">The sequence shown here is derived from an EMBL/GenBank/DDBJ whole genome shotgun (WGS) entry which is preliminary data.</text>
</comment>
<protein>
    <recommendedName>
        <fullName evidence="3">DUF1963 domain-containing protein</fullName>
    </recommendedName>
</protein>
<name>A0ABP8PWD7_9ACTN</name>
<organism evidence="1 2">
    <name type="scientific">Actinoallomurus oryzae</name>
    <dbReference type="NCBI Taxonomy" id="502180"/>
    <lineage>
        <taxon>Bacteria</taxon>
        <taxon>Bacillati</taxon>
        <taxon>Actinomycetota</taxon>
        <taxon>Actinomycetes</taxon>
        <taxon>Streptosporangiales</taxon>
        <taxon>Thermomonosporaceae</taxon>
        <taxon>Actinoallomurus</taxon>
    </lineage>
</organism>
<dbReference type="EMBL" id="BAABHF010000017">
    <property type="protein sequence ID" value="GAA4492477.1"/>
    <property type="molecule type" value="Genomic_DNA"/>
</dbReference>
<keyword evidence="2" id="KW-1185">Reference proteome</keyword>